<dbReference type="OrthoDB" id="5330058at2759"/>
<accession>A0A8J2I0S5</accession>
<keyword evidence="3" id="KW-1185">Reference proteome</keyword>
<protein>
    <submittedName>
        <fullName evidence="2">Uncharacterized protein</fullName>
    </submittedName>
</protein>
<dbReference type="RefSeq" id="XP_043169159.1">
    <property type="nucleotide sequence ID" value="XM_043313224.1"/>
</dbReference>
<evidence type="ECO:0000313" key="3">
    <source>
        <dbReference type="Proteomes" id="UP000676310"/>
    </source>
</evidence>
<dbReference type="Proteomes" id="UP000676310">
    <property type="component" value="Unassembled WGS sequence"/>
</dbReference>
<sequence>MSAERLPSLHTGVGTAGHAHPSHVASSVSSDDAVHEHLESLLANVAFNVELCGLALHSNAPPHEMHYPRLRRSESKQQTIDHLDMISCWKGISNAQALELTLWERLFQRCLASQVEDDLRCRTIVQLSKVRDGVKDDELLPFLLRSLPSEQSRLIEVNLPNLIHDIIDAFYGDHPSQTAARNFRWSLGSGDLPGFVYNYIVTQDCFLRSSEGMYLSAEVTLDCYTISVVSIVARLRWQPPDIKFRPSPSQLGPRDQYIIAPYRVPDSSSYNRFSENVDYTVTRSTSMVQWDSLREVFRVQAPDTMTTSETLVQASMVTQFPKNVRFERTSRYIVKVEVADRLQVDAMPDKYKQQAADVSILPMPPYTNRLYSKTRSSLSMRQHRDLKPGFLEALRKRHSDSPKKRKASLHSASNHATSPVELMHGEPDTCIKRQKLGLPSGIDMHVGLADLLNHRTAAEDCRAMLEALESFRQSMESRTSSDRQRPSGLALRLHEAVAPALEVAHATIIKDLSSLVNLKDLKDDCSTPFKEKNFPLTCEISVSRLPTPPHPATETDSSYASASESTSNASDLDITRTIVGTSSARSLHSAELSQDEIQKNYREFEEVAKRRKTNLATVLSCDVGDMDFERIFFGG</sequence>
<dbReference type="AlphaFoldDB" id="A0A8J2I0S5"/>
<gene>
    <name evidence="2" type="ORF">ALTATR162_LOCUS5605</name>
</gene>
<reference evidence="2" key="1">
    <citation type="submission" date="2021-05" db="EMBL/GenBank/DDBJ databases">
        <authorList>
            <person name="Stam R."/>
        </authorList>
    </citation>
    <scope>NUCLEOTIDE SEQUENCE</scope>
    <source>
        <strain evidence="2">CS162</strain>
    </source>
</reference>
<name>A0A8J2I0S5_9PLEO</name>
<proteinExistence type="predicted"/>
<feature type="compositionally biased region" description="Low complexity" evidence="1">
    <location>
        <begin position="552"/>
        <end position="567"/>
    </location>
</feature>
<evidence type="ECO:0000256" key="1">
    <source>
        <dbReference type="SAM" id="MobiDB-lite"/>
    </source>
</evidence>
<feature type="region of interest" description="Disordered" evidence="1">
    <location>
        <begin position="545"/>
        <end position="567"/>
    </location>
</feature>
<comment type="caution">
    <text evidence="2">The sequence shown here is derived from an EMBL/GenBank/DDBJ whole genome shotgun (WGS) entry which is preliminary data.</text>
</comment>
<dbReference type="GeneID" id="67017402"/>
<feature type="compositionally biased region" description="Low complexity" evidence="1">
    <location>
        <begin position="18"/>
        <end position="30"/>
    </location>
</feature>
<feature type="compositionally biased region" description="Basic residues" evidence="1">
    <location>
        <begin position="396"/>
        <end position="408"/>
    </location>
</feature>
<feature type="region of interest" description="Disordered" evidence="1">
    <location>
        <begin position="396"/>
        <end position="425"/>
    </location>
</feature>
<feature type="region of interest" description="Disordered" evidence="1">
    <location>
        <begin position="1"/>
        <end position="30"/>
    </location>
</feature>
<dbReference type="EMBL" id="CAJRGZ010000019">
    <property type="protein sequence ID" value="CAG5159483.1"/>
    <property type="molecule type" value="Genomic_DNA"/>
</dbReference>
<evidence type="ECO:0000313" key="2">
    <source>
        <dbReference type="EMBL" id="CAG5159483.1"/>
    </source>
</evidence>
<organism evidence="2 3">
    <name type="scientific">Alternaria atra</name>
    <dbReference type="NCBI Taxonomy" id="119953"/>
    <lineage>
        <taxon>Eukaryota</taxon>
        <taxon>Fungi</taxon>
        <taxon>Dikarya</taxon>
        <taxon>Ascomycota</taxon>
        <taxon>Pezizomycotina</taxon>
        <taxon>Dothideomycetes</taxon>
        <taxon>Pleosporomycetidae</taxon>
        <taxon>Pleosporales</taxon>
        <taxon>Pleosporineae</taxon>
        <taxon>Pleosporaceae</taxon>
        <taxon>Alternaria</taxon>
        <taxon>Alternaria sect. Ulocladioides</taxon>
    </lineage>
</organism>